<organism evidence="2 3">
    <name type="scientific">Clostridium boliviensis</name>
    <dbReference type="NCBI Taxonomy" id="318465"/>
    <lineage>
        <taxon>Bacteria</taxon>
        <taxon>Bacillati</taxon>
        <taxon>Bacillota</taxon>
        <taxon>Clostridia</taxon>
        <taxon>Eubacteriales</taxon>
        <taxon>Clostridiaceae</taxon>
        <taxon>Clostridium</taxon>
    </lineage>
</organism>
<evidence type="ECO:0000256" key="1">
    <source>
        <dbReference type="SAM" id="Phobius"/>
    </source>
</evidence>
<dbReference type="EMBL" id="JAWONS010000324">
    <property type="protein sequence ID" value="MDW2800464.1"/>
    <property type="molecule type" value="Genomic_DNA"/>
</dbReference>
<evidence type="ECO:0000313" key="2">
    <source>
        <dbReference type="EMBL" id="MDW2800464.1"/>
    </source>
</evidence>
<evidence type="ECO:0000313" key="3">
    <source>
        <dbReference type="Proteomes" id="UP001276854"/>
    </source>
</evidence>
<gene>
    <name evidence="2" type="ORF">RZO55_23120</name>
</gene>
<comment type="caution">
    <text evidence="2">The sequence shown here is derived from an EMBL/GenBank/DDBJ whole genome shotgun (WGS) entry which is preliminary data.</text>
</comment>
<keyword evidence="1" id="KW-0812">Transmembrane</keyword>
<proteinExistence type="predicted"/>
<accession>A0ABU4GSB5</accession>
<name>A0ABU4GSB5_9CLOT</name>
<keyword evidence="1" id="KW-0472">Membrane</keyword>
<keyword evidence="1" id="KW-1133">Transmembrane helix</keyword>
<reference evidence="2 3" key="1">
    <citation type="submission" date="2023-10" db="EMBL/GenBank/DDBJ databases">
        <title>A novel Glycoside Hydrolase 43-Like Enzyme from Clostrdium boliviensis is an Endo-xylanase, and a Candidate for Xylooligosaccharides Production from Different Xylan Substrates.</title>
        <authorList>
            <person name="Alvarez M.T."/>
            <person name="Rocabado-Villegas L.R."/>
            <person name="Salas-Veizaga D.M."/>
            <person name="Linares-Pasten J.A."/>
            <person name="Gudmundsdottir E.E."/>
            <person name="Hreggvidsson G.O."/>
            <person name="Adlercreutz P."/>
            <person name="Nordberg Karlsson E."/>
        </authorList>
    </citation>
    <scope>NUCLEOTIDE SEQUENCE [LARGE SCALE GENOMIC DNA]</scope>
    <source>
        <strain evidence="2 3">E-1</strain>
    </source>
</reference>
<sequence>MKKKEIFAIIILAILLCTVILVLKNERQSPYDFLKYRKNYGKSQNATEFIYQADIGNKQHLIFYINENGNLASAIIKKGIFNYNILNISSEILLNGSDPYNFHFSSYNKGQNWIYWGSIQDKNVKKVLIDEAEAKLVDTNYDFRICYLLGTREVKSSLPNYKIIY</sequence>
<protein>
    <submittedName>
        <fullName evidence="2">Uncharacterized protein</fullName>
    </submittedName>
</protein>
<feature type="transmembrane region" description="Helical" evidence="1">
    <location>
        <begin position="6"/>
        <end position="23"/>
    </location>
</feature>
<dbReference type="RefSeq" id="WP_318066623.1">
    <property type="nucleotide sequence ID" value="NZ_JAWONS010000324.1"/>
</dbReference>
<dbReference type="Proteomes" id="UP001276854">
    <property type="component" value="Unassembled WGS sequence"/>
</dbReference>
<keyword evidence="3" id="KW-1185">Reference proteome</keyword>